<dbReference type="InterPro" id="IPR000477">
    <property type="entry name" value="RT_dom"/>
</dbReference>
<comment type="function">
    <text evidence="7">Involved in protein export. Acts as a chaperone by maintaining the newly synthesized protein in an open conformation. Functions as a peptidyl-prolyl cis-trans isomerase.</text>
</comment>
<comment type="catalytic activity">
    <reaction evidence="1">
        <text>[protein]-peptidylproline (omega=180) = [protein]-peptidylproline (omega=0)</text>
        <dbReference type="Rhea" id="RHEA:16237"/>
        <dbReference type="Rhea" id="RHEA-COMP:10747"/>
        <dbReference type="Rhea" id="RHEA-COMP:10748"/>
        <dbReference type="ChEBI" id="CHEBI:83833"/>
        <dbReference type="ChEBI" id="CHEBI:83834"/>
        <dbReference type="EC" id="5.2.1.8"/>
    </reaction>
</comment>
<dbReference type="HAMAP" id="MF_00303">
    <property type="entry name" value="Trigger_factor_Tig"/>
    <property type="match status" value="1"/>
</dbReference>
<dbReference type="SUPFAM" id="SSF56672">
    <property type="entry name" value="DNA/RNA polymerases"/>
    <property type="match status" value="1"/>
</dbReference>
<evidence type="ECO:0000256" key="7">
    <source>
        <dbReference type="ARBA" id="ARBA00024849"/>
    </source>
</evidence>
<dbReference type="AlphaFoldDB" id="A0AAF0U634"/>
<name>A0AAF0U634_SOLVR</name>
<dbReference type="InterPro" id="IPR008881">
    <property type="entry name" value="Trigger_fac_ribosome-bd_bac"/>
</dbReference>
<keyword evidence="6" id="KW-0413">Isomerase</keyword>
<dbReference type="FunFam" id="3.30.70.1050:FF:000004">
    <property type="entry name" value="Trigger factor"/>
    <property type="match status" value="1"/>
</dbReference>
<dbReference type="InterPro" id="IPR005215">
    <property type="entry name" value="Trig_fac"/>
</dbReference>
<gene>
    <name evidence="9" type="ORF">MTR67_033313</name>
</gene>
<dbReference type="SUPFAM" id="SSF102735">
    <property type="entry name" value="Trigger factor ribosome-binding domain"/>
    <property type="match status" value="1"/>
</dbReference>
<proteinExistence type="inferred from homology"/>
<dbReference type="GO" id="GO:0006457">
    <property type="term" value="P:protein folding"/>
    <property type="evidence" value="ECO:0007669"/>
    <property type="project" value="InterPro"/>
</dbReference>
<keyword evidence="4" id="KW-0697">Rotamase</keyword>
<protein>
    <recommendedName>
        <fullName evidence="3">peptidylprolyl isomerase</fullName>
        <ecNumber evidence="3">5.2.1.8</ecNumber>
    </recommendedName>
</protein>
<feature type="domain" description="Reverse transcriptase" evidence="8">
    <location>
        <begin position="1"/>
        <end position="300"/>
    </location>
</feature>
<evidence type="ECO:0000256" key="1">
    <source>
        <dbReference type="ARBA" id="ARBA00000971"/>
    </source>
</evidence>
<evidence type="ECO:0000313" key="9">
    <source>
        <dbReference type="EMBL" id="WMV39928.1"/>
    </source>
</evidence>
<dbReference type="InterPro" id="IPR046357">
    <property type="entry name" value="PPIase_dom_sf"/>
</dbReference>
<dbReference type="EMBL" id="CP133618">
    <property type="protein sequence ID" value="WMV39928.1"/>
    <property type="molecule type" value="Genomic_DNA"/>
</dbReference>
<dbReference type="Gene3D" id="3.30.70.270">
    <property type="match status" value="1"/>
</dbReference>
<dbReference type="InterPro" id="IPR043128">
    <property type="entry name" value="Rev_trsase/Diguanyl_cyclase"/>
</dbReference>
<dbReference type="Gene3D" id="3.10.50.40">
    <property type="match status" value="1"/>
</dbReference>
<dbReference type="Gene3D" id="1.10.3120.10">
    <property type="entry name" value="Trigger factor, C-terminal domain"/>
    <property type="match status" value="1"/>
</dbReference>
<dbReference type="PANTHER" id="PTHR46238:SF8">
    <property type="entry name" value="ENDONUCLEASE_EXONUCLEASE_PHOSPHATASE DOMAIN-CONTAINING PROTEIN"/>
    <property type="match status" value="1"/>
</dbReference>
<dbReference type="InterPro" id="IPR036611">
    <property type="entry name" value="Trigger_fac_ribosome-bd_sf"/>
</dbReference>
<evidence type="ECO:0000259" key="8">
    <source>
        <dbReference type="PROSITE" id="PS50878"/>
    </source>
</evidence>
<evidence type="ECO:0000256" key="3">
    <source>
        <dbReference type="ARBA" id="ARBA00013194"/>
    </source>
</evidence>
<sequence>MATPISIQLNPSILSFPSNSTKAQFFQPNDKFLLKQKLNSSSRQFSSSFLQQQLPVHQLASARLVAVAAAAAAASGVVETVEDKLPADLHVTETQEPNSRFGFMPGRSTTEAIHLMRRMVEKYRERKRDLHMVFIDLEKAYDKVPRNVLWRCLESKGVPMMYIRAIKDMYGGAKTRVRTVGGDSEHFPVEMGLHQGSVLSPFLFALVMDELTRSIQEKVPWCMLFADDIVLIDETRDRVNARLEVWRQTLESKGFRLSRTKTEYLGCKFSDVVDETDVEVRLAAQIIPKKESFKYLGAVIHGSGDIDDDVTHRIGAAWMKWRLASGVLCDKKIPPKLKGKFYRVVVRPALLYGAECWPVKNAHVHKMHVAEMRMLRWMCWHTRSDRIRNEVIREKVGVASVVDKLREARLRWFGHVKRRSADAPVRRCEVMVVEGTRRGRGRPKKYWEEVIRQDLAMLHITEDMTLDRKEWRSRIKVVALEDALESVPNTSGKVKFENRNCSLILSIVIEIRLTVEVPTVVCEDCYKKVIKEFMRRSKLPFGVAQWFELGTSMLEVSSSKPLASESKGFAFWVELVAPGLPSAGYLSYVVPGFRPGKNVPEDILVGFVGKQNIQNAVVEAILKRTLPHAMSSVTRNAYEDSIRIVTKFEDMEKTYLSLNCLRYDVAVDVAPEIKWKPDDAYKNIKVVVELDSDMDAQRASEKELIRRHKSLGALKIVTDRGLQVTISSSEAQTSQVGDVTVIDISATTIEQDGSDAKTIPAAESKGFSFDTEDGDNVLPGFRDSIIGIKRGETKSFPLVFPDSWKQEDLRGVHAQFTVACKELFYRDLPELNDSIAEKLLPGCSSIEEVKQALLQRCLEVEQAAKDQATDNAILDQLYKMVEVDIPQSLFQEQGRQLYGAQLLQLQANMKLNEQQLASLSSPRAVNEFLETQKENIISIIKQNLAVGDIFTRENLQFSTEELVKEVQNSIQEFQQHQQEYDEDRVKLQVQEVLEGAKVLEWLRENAEIQYITR</sequence>
<dbReference type="InterPro" id="IPR027304">
    <property type="entry name" value="Trigger_fact/SurA_dom_sf"/>
</dbReference>
<evidence type="ECO:0000256" key="2">
    <source>
        <dbReference type="ARBA" id="ARBA00005464"/>
    </source>
</evidence>
<evidence type="ECO:0000256" key="6">
    <source>
        <dbReference type="ARBA" id="ARBA00023235"/>
    </source>
</evidence>
<dbReference type="SUPFAM" id="SSF54534">
    <property type="entry name" value="FKBP-like"/>
    <property type="match status" value="1"/>
</dbReference>
<dbReference type="InterPro" id="IPR037041">
    <property type="entry name" value="Trigger_fac_C_sf"/>
</dbReference>
<dbReference type="FunFam" id="1.10.3120.10:FF:000004">
    <property type="entry name" value="Chloroplast trigger factor"/>
    <property type="match status" value="1"/>
</dbReference>
<accession>A0AAF0U634</accession>
<dbReference type="Proteomes" id="UP001234989">
    <property type="component" value="Chromosome 7"/>
</dbReference>
<reference evidence="9" key="1">
    <citation type="submission" date="2023-08" db="EMBL/GenBank/DDBJ databases">
        <title>A de novo genome assembly of Solanum verrucosum Schlechtendal, a Mexican diploid species geographically isolated from the other diploid A-genome species in potato relatives.</title>
        <authorList>
            <person name="Hosaka K."/>
        </authorList>
    </citation>
    <scope>NUCLEOTIDE SEQUENCE</scope>
    <source>
        <tissue evidence="9">Young leaves</tissue>
    </source>
</reference>
<dbReference type="PROSITE" id="PS50878">
    <property type="entry name" value="RT_POL"/>
    <property type="match status" value="1"/>
</dbReference>
<dbReference type="SUPFAM" id="SSF109998">
    <property type="entry name" value="Triger factor/SurA peptide-binding domain-like"/>
    <property type="match status" value="1"/>
</dbReference>
<dbReference type="CDD" id="cd01650">
    <property type="entry name" value="RT_nLTR_like"/>
    <property type="match status" value="1"/>
</dbReference>
<dbReference type="GO" id="GO:0003755">
    <property type="term" value="F:peptidyl-prolyl cis-trans isomerase activity"/>
    <property type="evidence" value="ECO:0007669"/>
    <property type="project" value="UniProtKB-KW"/>
</dbReference>
<evidence type="ECO:0000256" key="5">
    <source>
        <dbReference type="ARBA" id="ARBA00023186"/>
    </source>
</evidence>
<organism evidence="9 10">
    <name type="scientific">Solanum verrucosum</name>
    <dbReference type="NCBI Taxonomy" id="315347"/>
    <lineage>
        <taxon>Eukaryota</taxon>
        <taxon>Viridiplantae</taxon>
        <taxon>Streptophyta</taxon>
        <taxon>Embryophyta</taxon>
        <taxon>Tracheophyta</taxon>
        <taxon>Spermatophyta</taxon>
        <taxon>Magnoliopsida</taxon>
        <taxon>eudicotyledons</taxon>
        <taxon>Gunneridae</taxon>
        <taxon>Pentapetalae</taxon>
        <taxon>asterids</taxon>
        <taxon>lamiids</taxon>
        <taxon>Solanales</taxon>
        <taxon>Solanaceae</taxon>
        <taxon>Solanoideae</taxon>
        <taxon>Solaneae</taxon>
        <taxon>Solanum</taxon>
    </lineage>
</organism>
<dbReference type="PANTHER" id="PTHR46238">
    <property type="entry name" value="REVERSE TRANSCRIPTASE DOMAIN-CONTAINING PROTEIN"/>
    <property type="match status" value="1"/>
</dbReference>
<dbReference type="GO" id="GO:0015031">
    <property type="term" value="P:protein transport"/>
    <property type="evidence" value="ECO:0007669"/>
    <property type="project" value="InterPro"/>
</dbReference>
<dbReference type="InterPro" id="IPR043502">
    <property type="entry name" value="DNA/RNA_pol_sf"/>
</dbReference>
<dbReference type="EC" id="5.2.1.8" evidence="3"/>
<comment type="similarity">
    <text evidence="2">Belongs to the FKBP-type PPIase family. Tig subfamily.</text>
</comment>
<keyword evidence="5" id="KW-0143">Chaperone</keyword>
<dbReference type="Pfam" id="PF05698">
    <property type="entry name" value="Trigger_C"/>
    <property type="match status" value="1"/>
</dbReference>
<keyword evidence="10" id="KW-1185">Reference proteome</keyword>
<dbReference type="FunFam" id="3.10.50.40:FF:000001">
    <property type="entry name" value="Trigger factor"/>
    <property type="match status" value="1"/>
</dbReference>
<dbReference type="InterPro" id="IPR008880">
    <property type="entry name" value="Trigger_fac_C"/>
</dbReference>
<dbReference type="Pfam" id="PF05697">
    <property type="entry name" value="Trigger_N"/>
    <property type="match status" value="1"/>
</dbReference>
<evidence type="ECO:0000313" key="10">
    <source>
        <dbReference type="Proteomes" id="UP001234989"/>
    </source>
</evidence>
<dbReference type="Pfam" id="PF00078">
    <property type="entry name" value="RVT_1"/>
    <property type="match status" value="1"/>
</dbReference>
<evidence type="ECO:0000256" key="4">
    <source>
        <dbReference type="ARBA" id="ARBA00023110"/>
    </source>
</evidence>
<dbReference type="Gene3D" id="3.30.70.1050">
    <property type="entry name" value="Trigger factor ribosome-binding domain"/>
    <property type="match status" value="1"/>
</dbReference>